<evidence type="ECO:0000256" key="2">
    <source>
        <dbReference type="ARBA" id="ARBA00022692"/>
    </source>
</evidence>
<evidence type="ECO:0000256" key="8">
    <source>
        <dbReference type="SAM" id="SignalP"/>
    </source>
</evidence>
<organism evidence="10 11">
    <name type="scientific">Durusdinium trenchii</name>
    <dbReference type="NCBI Taxonomy" id="1381693"/>
    <lineage>
        <taxon>Eukaryota</taxon>
        <taxon>Sar</taxon>
        <taxon>Alveolata</taxon>
        <taxon>Dinophyceae</taxon>
        <taxon>Suessiales</taxon>
        <taxon>Symbiodiniaceae</taxon>
        <taxon>Durusdinium</taxon>
    </lineage>
</organism>
<dbReference type="Pfam" id="PF24681">
    <property type="entry name" value="Kelch_KLHDC2_KLHL20_DRC7"/>
    <property type="match status" value="2"/>
</dbReference>
<dbReference type="InterPro" id="IPR015915">
    <property type="entry name" value="Kelch-typ_b-propeller"/>
</dbReference>
<reference evidence="10 11" key="1">
    <citation type="submission" date="2024-02" db="EMBL/GenBank/DDBJ databases">
        <authorList>
            <person name="Chen Y."/>
            <person name="Shah S."/>
            <person name="Dougan E. K."/>
            <person name="Thang M."/>
            <person name="Chan C."/>
        </authorList>
    </citation>
    <scope>NUCLEOTIDE SEQUENCE [LARGE SCALE GENOMIC DNA]</scope>
</reference>
<evidence type="ECO:0000256" key="5">
    <source>
        <dbReference type="ARBA" id="ARBA00023157"/>
    </source>
</evidence>
<dbReference type="EMBL" id="CAXAMN010021929">
    <property type="protein sequence ID" value="CAK9064591.1"/>
    <property type="molecule type" value="Genomic_DNA"/>
</dbReference>
<evidence type="ECO:0000259" key="9">
    <source>
        <dbReference type="PROSITE" id="PS50221"/>
    </source>
</evidence>
<dbReference type="InterPro" id="IPR046338">
    <property type="entry name" value="GAIN_dom_sf"/>
</dbReference>
<feature type="chain" id="PRO_5045548201" description="GAIN-B domain-containing protein" evidence="8">
    <location>
        <begin position="17"/>
        <end position="1983"/>
    </location>
</feature>
<feature type="signal peptide" evidence="8">
    <location>
        <begin position="1"/>
        <end position="16"/>
    </location>
</feature>
<comment type="caution">
    <text evidence="10">The sequence shown here is derived from an EMBL/GenBank/DDBJ whole genome shotgun (WGS) entry which is preliminary data.</text>
</comment>
<dbReference type="PROSITE" id="PS50221">
    <property type="entry name" value="GAIN_B"/>
    <property type="match status" value="1"/>
</dbReference>
<feature type="region of interest" description="Disordered" evidence="6">
    <location>
        <begin position="1129"/>
        <end position="1158"/>
    </location>
</feature>
<feature type="transmembrane region" description="Helical" evidence="7">
    <location>
        <begin position="793"/>
        <end position="819"/>
    </location>
</feature>
<feature type="region of interest" description="Disordered" evidence="6">
    <location>
        <begin position="1727"/>
        <end position="1760"/>
    </location>
</feature>
<dbReference type="InterPro" id="IPR057244">
    <property type="entry name" value="GAIN_B"/>
</dbReference>
<dbReference type="Gene3D" id="2.60.220.50">
    <property type="match status" value="1"/>
</dbReference>
<accession>A0ABP0NLU3</accession>
<evidence type="ECO:0000256" key="3">
    <source>
        <dbReference type="ARBA" id="ARBA00022989"/>
    </source>
</evidence>
<feature type="domain" description="GAIN-B" evidence="9">
    <location>
        <begin position="384"/>
        <end position="546"/>
    </location>
</feature>
<dbReference type="PANTHER" id="PTHR23244">
    <property type="entry name" value="KELCH REPEAT DOMAIN"/>
    <property type="match status" value="1"/>
</dbReference>
<dbReference type="Gene3D" id="2.120.10.80">
    <property type="entry name" value="Kelch-type beta propeller"/>
    <property type="match status" value="2"/>
</dbReference>
<keyword evidence="4 7" id="KW-0472">Membrane</keyword>
<feature type="compositionally biased region" description="Basic and acidic residues" evidence="6">
    <location>
        <begin position="1735"/>
        <end position="1747"/>
    </location>
</feature>
<name>A0ABP0NLU3_9DINO</name>
<evidence type="ECO:0000313" key="11">
    <source>
        <dbReference type="Proteomes" id="UP001642484"/>
    </source>
</evidence>
<evidence type="ECO:0000256" key="6">
    <source>
        <dbReference type="SAM" id="MobiDB-lite"/>
    </source>
</evidence>
<dbReference type="SUPFAM" id="SSF117281">
    <property type="entry name" value="Kelch motif"/>
    <property type="match status" value="1"/>
</dbReference>
<keyword evidence="11" id="KW-1185">Reference proteome</keyword>
<feature type="transmembrane region" description="Helical" evidence="7">
    <location>
        <begin position="719"/>
        <end position="736"/>
    </location>
</feature>
<evidence type="ECO:0000313" key="10">
    <source>
        <dbReference type="EMBL" id="CAK9064591.1"/>
    </source>
</evidence>
<feature type="compositionally biased region" description="Basic and acidic residues" evidence="6">
    <location>
        <begin position="1961"/>
        <end position="1976"/>
    </location>
</feature>
<feature type="transmembrane region" description="Helical" evidence="7">
    <location>
        <begin position="569"/>
        <end position="591"/>
    </location>
</feature>
<feature type="transmembrane region" description="Helical" evidence="7">
    <location>
        <begin position="756"/>
        <end position="781"/>
    </location>
</feature>
<keyword evidence="5" id="KW-1015">Disulfide bond</keyword>
<feature type="region of interest" description="Disordered" evidence="6">
    <location>
        <begin position="1043"/>
        <end position="1115"/>
    </location>
</feature>
<keyword evidence="3 7" id="KW-1133">Transmembrane helix</keyword>
<keyword evidence="8" id="KW-0732">Signal</keyword>
<feature type="compositionally biased region" description="Basic and acidic residues" evidence="6">
    <location>
        <begin position="1103"/>
        <end position="1115"/>
    </location>
</feature>
<evidence type="ECO:0000256" key="7">
    <source>
        <dbReference type="SAM" id="Phobius"/>
    </source>
</evidence>
<feature type="region of interest" description="Disordered" evidence="6">
    <location>
        <begin position="1608"/>
        <end position="1634"/>
    </location>
</feature>
<feature type="compositionally biased region" description="Basic and acidic residues" evidence="6">
    <location>
        <begin position="1920"/>
        <end position="1930"/>
    </location>
</feature>
<comment type="subcellular location">
    <subcellularLocation>
        <location evidence="1">Membrane</location>
    </subcellularLocation>
</comment>
<keyword evidence="2 7" id="KW-0812">Transmembrane</keyword>
<feature type="transmembrane region" description="Helical" evidence="7">
    <location>
        <begin position="839"/>
        <end position="859"/>
    </location>
</feature>
<evidence type="ECO:0000256" key="1">
    <source>
        <dbReference type="ARBA" id="ARBA00004370"/>
    </source>
</evidence>
<sequence length="1983" mass="216207">MALLIAAAFLIAPAFASWSTTSYSSGNFRVQTPASTLGDGELWTFGGRGLDTSVASPPFDYIDQIWAYNLSSDEWRNVSAVASGAAPSPRSECSAVYIGTNVWIYGGGAPPNTETGDLFTFDTSSNTWAQITPTGGPPPGRRAHAALTDGAGQMWVVGGYYSGATQVDTWIYNIAGNSWSQAADGPASLMYHSAVYEPGGGKIWLFGGVGTDSGGWHSSRELWCLDITANTWSNFTQPDGPAGRRSHVAVLAESQGTRGTMWIHGGYLYDGAEVTKYSDVWSYEIAGDTWTEVATGPSSMTRYMHTAVLGPGDVMWIYGGTYSSVVDTVHAFFTLPTTTTSTTTTTGMSDVTPVNASQALTMVEDRQDAMSAAVQANLGNVSADGFTLSEQEDLTLNGTAIQSKALMASNDGFSYSYRDVTVELSGALLQTLQDGFALSLALISSDSSSFALFEEPPAVLTSPIVSVQLYTSTGGKISQLASPLLITFPRPTLEGRFRPQCVFWDEALQAWSTNGVTLVSQSAAQVTCAAEHLSLFALLLIPFLCSNAAAIFSQAGLEALAEFSWAGRLPAVVTWLTLLVGGGLLVAAFLMDRRHQTHRKQLLKRLETCEQVTYTKKRSMELPKEKLEIHPKTVKKILLKHLHTQILLSELGVDLGFLKQLYVTGGFSPVHAQAKELVEKFYASSILSRSILLFRVHCQWMKFSYPMMRTTSVQRCAETLAKFWSGLALVAMWYSSTALAAHQPADCDVVKGLAQMIVRGFVVSTVGAIIGILPVLATIIIQQKLVRKMGQTARVFFWSFIALYFLLSLFVVLVFLASVSDVDGIDFLIGVLTAVARTILLTPWVGVTFFLLFIACVEVDLASSLPFERTDAKSGQSLRVDVQSLAVRSPSNPGERRLCFKCQVSGLSEVITVKQQDAELAPGVCFTGLAQHHVILLSVYETKEKTKPLSLLGATAVLVSELKSSQELPLQCRGKALEDSLLLSVKLSEMEVMEFPALLESPGESYGKLGEEGAAKVKEGTQVQPHVDVQVERTKEVLHAAAQLKASEAAPRDEVRQAPPRSSRHGTLTFGSAEEPAAPWHLQSKRPAPTPMHEEDLNTPEETWDRQKSDEREARHANLASADQFNRQLSPSQSLPHVPHIPPGTPRAAPRDGGKRSGRNYKLEAIVPPQTFAAIVKLLKRLFDDTEVVSLQHLKSAKTRAQASGSKRRLWGEAVQDVDHRELPPTDKIPPELIRRRSASPITTGAASAAALSLAALLLLIVVDDMAGVGYEKSSGQSAFLPAQDAASRIEAEAVRLSKCEASSEVIERWLALLRTNQRRYTDGDRHGDGDRREAPPRPLSFKQVFLRSRALELALDTSARSAELRHALRSYALTTPTRWPESCPPPMAFARAFVALLWATVGSTEIWLQLLGTLLSSEQTPHAGHEAEEPCHTWLVQLIAARRQNWQASDVVDRETEILTLEQKATEALALTEPHGQGFASKLQQLSLLSSAVVAMENVVDRRASLAEEVQRAIVAEKEQRQLYQSTVSSVATSAKALADSLAANGQDLNANGLTERRAQLCSKSEGLKARLTDLSPELERLASEIETAEEVQRELMQQLKQNKEHLESLRKQRDEGRKEEEHLRHSLQRTEQRLASQLASEEVAKRRSEASQALAFAVADVAEQLKEEKEEKEKDMAEAPKLGLTLQRNQQQRNQLLTVLTKGEVERARKAAEVAKEALPLAQAFAAKQGGSPKEEAESPRKGAEDAENSEQDSREQAHLQELRQSIKELKSLSSEQILSRLEDAALADDAGCEQSLGPLVAEIRDSLESCREALITLEALGLPEEMEKDSWEVVEERGHHESFLFGLEESPQEREAFGWDTSGLKNLFNGLAARARSGGAERLPSTGAEDPFLLEGLVLEDPQKREPLETLETVLDAEPRKEMETAEPKVAAASLGDSSDFVDAGDAGDAELVQGPQEELKPTGEAPSDKDEGFCDPELL</sequence>
<dbReference type="InterPro" id="IPR000203">
    <property type="entry name" value="GPS"/>
</dbReference>
<dbReference type="SMART" id="SM00303">
    <property type="entry name" value="GPS"/>
    <property type="match status" value="1"/>
</dbReference>
<dbReference type="Proteomes" id="UP001642484">
    <property type="component" value="Unassembled WGS sequence"/>
</dbReference>
<feature type="transmembrane region" description="Helical" evidence="7">
    <location>
        <begin position="1242"/>
        <end position="1263"/>
    </location>
</feature>
<gene>
    <name evidence="10" type="ORF">CCMP2556_LOCUS31740</name>
</gene>
<protein>
    <recommendedName>
        <fullName evidence="9">GAIN-B domain-containing protein</fullName>
    </recommendedName>
</protein>
<evidence type="ECO:0000256" key="4">
    <source>
        <dbReference type="ARBA" id="ARBA00023136"/>
    </source>
</evidence>
<proteinExistence type="predicted"/>
<feature type="region of interest" description="Disordered" evidence="6">
    <location>
        <begin position="1915"/>
        <end position="1983"/>
    </location>
</feature>
<dbReference type="Pfam" id="PF01825">
    <property type="entry name" value="GPS"/>
    <property type="match status" value="1"/>
</dbReference>